<gene>
    <name evidence="1" type="ORF">QY95_02846</name>
</gene>
<dbReference type="InterPro" id="IPR011053">
    <property type="entry name" value="Single_hybrid_motif"/>
</dbReference>
<accession>A0A0F5HXA5</accession>
<dbReference type="Gene3D" id="2.40.50.100">
    <property type="match status" value="1"/>
</dbReference>
<evidence type="ECO:0000313" key="2">
    <source>
        <dbReference type="Proteomes" id="UP000031563"/>
    </source>
</evidence>
<organism evidence="1 2">
    <name type="scientific">Bacillus thermotolerans</name>
    <name type="common">Quasibacillus thermotolerans</name>
    <dbReference type="NCBI Taxonomy" id="1221996"/>
    <lineage>
        <taxon>Bacteria</taxon>
        <taxon>Bacillati</taxon>
        <taxon>Bacillota</taxon>
        <taxon>Bacilli</taxon>
        <taxon>Bacillales</taxon>
        <taxon>Bacillaceae</taxon>
        <taxon>Bacillus</taxon>
    </lineage>
</organism>
<name>A0A0F5HJK9_BACTR</name>
<comment type="caution">
    <text evidence="1">The sequence shown here is derived from an EMBL/GenBank/DDBJ whole genome shotgun (WGS) entry which is preliminary data.</text>
</comment>
<dbReference type="STRING" id="1221996.QY95_02846"/>
<dbReference type="EMBL" id="JWIR02000052">
    <property type="protein sequence ID" value="KKB37487.1"/>
    <property type="molecule type" value="Genomic_DNA"/>
</dbReference>
<proteinExistence type="predicted"/>
<reference evidence="1" key="1">
    <citation type="submission" date="2015-02" db="EMBL/GenBank/DDBJ databases">
        <title>Genome Assembly of Bacillaceae bacterium MTCC 8252.</title>
        <authorList>
            <person name="Verma A."/>
            <person name="Khatri I."/>
            <person name="Mual P."/>
            <person name="Subramanian S."/>
            <person name="Krishnamurthi S."/>
        </authorList>
    </citation>
    <scope>NUCLEOTIDE SEQUENCE [LARGE SCALE GENOMIC DNA]</scope>
    <source>
        <strain evidence="1">MTCC 8252</strain>
    </source>
</reference>
<evidence type="ECO:0008006" key="3">
    <source>
        <dbReference type="Google" id="ProtNLM"/>
    </source>
</evidence>
<dbReference type="SUPFAM" id="SSF51230">
    <property type="entry name" value="Single hybrid motif"/>
    <property type="match status" value="1"/>
</dbReference>
<accession>A0A0F5HJK9</accession>
<dbReference type="AlphaFoldDB" id="A0A0F5HJK9"/>
<dbReference type="OrthoDB" id="2639611at2"/>
<keyword evidence="2" id="KW-1185">Reference proteome</keyword>
<protein>
    <recommendedName>
        <fullName evidence="3">Biotin/lipoyl-binding protein</fullName>
    </recommendedName>
</protein>
<evidence type="ECO:0000313" key="1">
    <source>
        <dbReference type="EMBL" id="KKB37487.1"/>
    </source>
</evidence>
<dbReference type="RefSeq" id="WP_039231277.1">
    <property type="nucleotide sequence ID" value="NZ_JWIQ02000028.1"/>
</dbReference>
<sequence>MFKEMIVSSYKGVIQEVLVKEQVRIYEWEPLFTVRSDEGDILTVQAGVSGDIQSLEVEKGDQVVPGMVLAYVKEELTVSASD</sequence>
<dbReference type="Proteomes" id="UP000031563">
    <property type="component" value="Unassembled WGS sequence"/>
</dbReference>